<reference evidence="1 2" key="1">
    <citation type="journal article" date="2013" name="ISME J.">
        <title>Comparative genomics of pathogenic lineages of Vibrio nigripulchritudo identifies virulence-associated traits.</title>
        <authorList>
            <person name="Goudenege D."/>
            <person name="Labreuche Y."/>
            <person name="Krin E."/>
            <person name="Ansquer D."/>
            <person name="Mangenot S."/>
            <person name="Calteau A."/>
            <person name="Medigue C."/>
            <person name="Mazel D."/>
            <person name="Polz M.F."/>
            <person name="Le Roux F."/>
        </authorList>
    </citation>
    <scope>NUCLEOTIDE SEQUENCE [LARGE SCALE GENOMIC DNA]</scope>
    <source>
        <strain evidence="1 2">SOn1</strain>
    </source>
</reference>
<evidence type="ECO:0000313" key="2">
    <source>
        <dbReference type="Proteomes" id="UP000018211"/>
    </source>
</evidence>
<name>A0AAV2VZJ2_9VIBR</name>
<comment type="caution">
    <text evidence="1">The sequence shown here is derived from an EMBL/GenBank/DDBJ whole genome shotgun (WGS) entry which is preliminary data.</text>
</comment>
<sequence>MVLRLFAFMFEASISESSEADLIVNIQFGTGGNLCPYLLFPYKQATIAPASP</sequence>
<protein>
    <submittedName>
        <fullName evidence="1">Uncharacterized protein</fullName>
    </submittedName>
</protein>
<organism evidence="1 2">
    <name type="scientific">Vibrio nigripulchritudo SOn1</name>
    <dbReference type="NCBI Taxonomy" id="1238450"/>
    <lineage>
        <taxon>Bacteria</taxon>
        <taxon>Pseudomonadati</taxon>
        <taxon>Pseudomonadota</taxon>
        <taxon>Gammaproteobacteria</taxon>
        <taxon>Vibrionales</taxon>
        <taxon>Vibrionaceae</taxon>
        <taxon>Vibrio</taxon>
    </lineage>
</organism>
<gene>
    <name evidence="1" type="ORF">VIBNISOn1_970063</name>
</gene>
<proteinExistence type="predicted"/>
<accession>A0AAV2VZJ2</accession>
<evidence type="ECO:0000313" key="1">
    <source>
        <dbReference type="EMBL" id="CCO50042.1"/>
    </source>
</evidence>
<dbReference type="Proteomes" id="UP000018211">
    <property type="component" value="Unassembled WGS sequence"/>
</dbReference>
<dbReference type="AlphaFoldDB" id="A0AAV2VZJ2"/>
<dbReference type="EMBL" id="CAOF01000194">
    <property type="protein sequence ID" value="CCO50042.1"/>
    <property type="molecule type" value="Genomic_DNA"/>
</dbReference>